<sequence>MAAENRPVSPHLQIYRFMWTMALSILHRITGVFLTIGTIFLVYWLVSVAAGPTAYATAQELIASWPGRLLLFGWTLAFWYHFCNGLRHLFWDAGQGLDLGAARLSGYLAVAAAVLLTLLTWYAAYATHGGVL</sequence>
<dbReference type="RefSeq" id="WP_346052229.1">
    <property type="nucleotide sequence ID" value="NZ_JAYGII010000022.1"/>
</dbReference>
<dbReference type="CDD" id="cd03499">
    <property type="entry name" value="SQR_TypeC_SdhC"/>
    <property type="match status" value="1"/>
</dbReference>
<keyword evidence="15" id="KW-1185">Reference proteome</keyword>
<dbReference type="PANTHER" id="PTHR10978">
    <property type="entry name" value="SUCCINATE DEHYDROGENASE CYTOCHROME B560 SUBUNIT"/>
    <property type="match status" value="1"/>
</dbReference>
<feature type="transmembrane region" description="Helical" evidence="13">
    <location>
        <begin position="65"/>
        <end position="83"/>
    </location>
</feature>
<feature type="binding site" description="axial binding residue" evidence="12">
    <location>
        <position position="81"/>
    </location>
    <ligand>
        <name>heme</name>
        <dbReference type="ChEBI" id="CHEBI:30413"/>
        <note>ligand shared with second transmembrane subunit</note>
    </ligand>
    <ligandPart>
        <name>Fe</name>
        <dbReference type="ChEBI" id="CHEBI:18248"/>
    </ligandPart>
</feature>
<evidence type="ECO:0000313" key="14">
    <source>
        <dbReference type="EMBL" id="MEA5446165.1"/>
    </source>
</evidence>
<gene>
    <name evidence="14" type="primary">sdhC</name>
    <name evidence="14" type="ORF">VCB98_10075</name>
</gene>
<evidence type="ECO:0000256" key="8">
    <source>
        <dbReference type="ARBA" id="ARBA00022989"/>
    </source>
</evidence>
<evidence type="ECO:0000256" key="4">
    <source>
        <dbReference type="ARBA" id="ARBA00020076"/>
    </source>
</evidence>
<dbReference type="InterPro" id="IPR000701">
    <property type="entry name" value="SuccDH_FuR_B_TM-su"/>
</dbReference>
<comment type="subcellular location">
    <subcellularLocation>
        <location evidence="2">Membrane</location>
        <topology evidence="2">Multi-pass membrane protein</topology>
    </subcellularLocation>
</comment>
<dbReference type="InterPro" id="IPR034804">
    <property type="entry name" value="SQR/QFR_C/D"/>
</dbReference>
<dbReference type="InterPro" id="IPR014314">
    <property type="entry name" value="Succ_DH_cytb556"/>
</dbReference>
<dbReference type="Pfam" id="PF01127">
    <property type="entry name" value="Sdh_cyt"/>
    <property type="match status" value="1"/>
</dbReference>
<comment type="caution">
    <text evidence="14">The sequence shown here is derived from an EMBL/GenBank/DDBJ whole genome shotgun (WGS) entry which is preliminary data.</text>
</comment>
<dbReference type="SUPFAM" id="SSF81343">
    <property type="entry name" value="Fumarate reductase respiratory complex transmembrane subunits"/>
    <property type="match status" value="1"/>
</dbReference>
<evidence type="ECO:0000256" key="2">
    <source>
        <dbReference type="ARBA" id="ARBA00004141"/>
    </source>
</evidence>
<organism evidence="14 15">
    <name type="scientific">Natronospira elongata</name>
    <dbReference type="NCBI Taxonomy" id="3110268"/>
    <lineage>
        <taxon>Bacteria</taxon>
        <taxon>Pseudomonadati</taxon>
        <taxon>Pseudomonadota</taxon>
        <taxon>Gammaproteobacteria</taxon>
        <taxon>Natronospirales</taxon>
        <taxon>Natronospiraceae</taxon>
        <taxon>Natronospira</taxon>
    </lineage>
</organism>
<evidence type="ECO:0000256" key="13">
    <source>
        <dbReference type="SAM" id="Phobius"/>
    </source>
</evidence>
<dbReference type="Proteomes" id="UP001302316">
    <property type="component" value="Unassembled WGS sequence"/>
</dbReference>
<dbReference type="EMBL" id="JAYGII010000022">
    <property type="protein sequence ID" value="MEA5446165.1"/>
    <property type="molecule type" value="Genomic_DNA"/>
</dbReference>
<dbReference type="InterPro" id="IPR018495">
    <property type="entry name" value="Succ_DH_cyt_bsu_CS"/>
</dbReference>
<comment type="similarity">
    <text evidence="3">Belongs to the cytochrome b560 family.</text>
</comment>
<accession>A0AAP6JFR2</accession>
<feature type="transmembrane region" description="Helical" evidence="13">
    <location>
        <begin position="25"/>
        <end position="45"/>
    </location>
</feature>
<evidence type="ECO:0000256" key="6">
    <source>
        <dbReference type="ARBA" id="ARBA00022692"/>
    </source>
</evidence>
<dbReference type="AlphaFoldDB" id="A0AAP6JFR2"/>
<evidence type="ECO:0000256" key="12">
    <source>
        <dbReference type="PIRSR" id="PIRSR000178-1"/>
    </source>
</evidence>
<dbReference type="GO" id="GO:0009055">
    <property type="term" value="F:electron transfer activity"/>
    <property type="evidence" value="ECO:0007669"/>
    <property type="project" value="InterPro"/>
</dbReference>
<dbReference type="GO" id="GO:0016020">
    <property type="term" value="C:membrane"/>
    <property type="evidence" value="ECO:0007669"/>
    <property type="project" value="UniProtKB-SubCell"/>
</dbReference>
<dbReference type="PROSITE" id="PS01001">
    <property type="entry name" value="SDH_CYT_2"/>
    <property type="match status" value="1"/>
</dbReference>
<dbReference type="Gene3D" id="1.20.1300.10">
    <property type="entry name" value="Fumarate reductase/succinate dehydrogenase, transmembrane subunit"/>
    <property type="match status" value="1"/>
</dbReference>
<evidence type="ECO:0000256" key="5">
    <source>
        <dbReference type="ARBA" id="ARBA00022617"/>
    </source>
</evidence>
<dbReference type="GO" id="GO:0046872">
    <property type="term" value="F:metal ion binding"/>
    <property type="evidence" value="ECO:0007669"/>
    <property type="project" value="UniProtKB-KW"/>
</dbReference>
<name>A0AAP6JFR2_9GAMM</name>
<comment type="function">
    <text evidence="1">Membrane-anchoring subunit of succinate dehydrogenase (SDH).</text>
</comment>
<evidence type="ECO:0000256" key="7">
    <source>
        <dbReference type="ARBA" id="ARBA00022723"/>
    </source>
</evidence>
<evidence type="ECO:0000256" key="9">
    <source>
        <dbReference type="ARBA" id="ARBA00023004"/>
    </source>
</evidence>
<dbReference type="PROSITE" id="PS01000">
    <property type="entry name" value="SDH_CYT_1"/>
    <property type="match status" value="1"/>
</dbReference>
<keyword evidence="5 12" id="KW-0349">Heme</keyword>
<evidence type="ECO:0000256" key="1">
    <source>
        <dbReference type="ARBA" id="ARBA00004050"/>
    </source>
</evidence>
<dbReference type="PIRSF" id="PIRSF000178">
    <property type="entry name" value="SDH_cyt_b560"/>
    <property type="match status" value="1"/>
</dbReference>
<keyword evidence="8 13" id="KW-1133">Transmembrane helix</keyword>
<evidence type="ECO:0000256" key="11">
    <source>
        <dbReference type="ARBA" id="ARBA00025912"/>
    </source>
</evidence>
<comment type="cofactor">
    <cofactor evidence="12">
        <name>heme</name>
        <dbReference type="ChEBI" id="CHEBI:30413"/>
    </cofactor>
    <text evidence="12">The heme is bound between the two transmembrane subunits.</text>
</comment>
<keyword evidence="6 13" id="KW-0812">Transmembrane</keyword>
<keyword evidence="10 13" id="KW-0472">Membrane</keyword>
<feature type="transmembrane region" description="Helical" evidence="13">
    <location>
        <begin position="104"/>
        <end position="124"/>
    </location>
</feature>
<protein>
    <recommendedName>
        <fullName evidence="4">Succinate dehydrogenase cytochrome b556 subunit</fullName>
    </recommendedName>
</protein>
<reference evidence="14 15" key="1">
    <citation type="submission" date="2023-12" db="EMBL/GenBank/DDBJ databases">
        <title>Whole-genome sequencing of halo(alkali)philic microorganisms from hypersaline lakes.</title>
        <authorList>
            <person name="Sorokin D.Y."/>
            <person name="Merkel A.Y."/>
            <person name="Messina E."/>
            <person name="Yakimov M."/>
        </authorList>
    </citation>
    <scope>NUCLEOTIDE SEQUENCE [LARGE SCALE GENOMIC DNA]</scope>
    <source>
        <strain evidence="14 15">AB-CW1</strain>
    </source>
</reference>
<keyword evidence="7 12" id="KW-0479">Metal-binding</keyword>
<evidence type="ECO:0000313" key="15">
    <source>
        <dbReference type="Proteomes" id="UP001302316"/>
    </source>
</evidence>
<proteinExistence type="inferred from homology"/>
<keyword evidence="9 12" id="KW-0408">Iron</keyword>
<dbReference type="NCBIfam" id="TIGR02970">
    <property type="entry name" value="succ_dehyd_cytB"/>
    <property type="match status" value="1"/>
</dbReference>
<dbReference type="GO" id="GO:0006099">
    <property type="term" value="P:tricarboxylic acid cycle"/>
    <property type="evidence" value="ECO:0007669"/>
    <property type="project" value="InterPro"/>
</dbReference>
<evidence type="ECO:0000256" key="3">
    <source>
        <dbReference type="ARBA" id="ARBA00007244"/>
    </source>
</evidence>
<comment type="subunit">
    <text evidence="11">Part of an enzyme complex containing four subunits: a flavoprotein, an iron-sulfur protein, plus two membrane-anchoring proteins, SdhC and SdhD. The complex can form homotrimers.</text>
</comment>
<evidence type="ECO:0000256" key="10">
    <source>
        <dbReference type="ARBA" id="ARBA00023136"/>
    </source>
</evidence>
<dbReference type="PANTHER" id="PTHR10978:SF5">
    <property type="entry name" value="SUCCINATE DEHYDROGENASE CYTOCHROME B560 SUBUNIT, MITOCHONDRIAL"/>
    <property type="match status" value="1"/>
</dbReference>